<reference evidence="6" key="1">
    <citation type="submission" date="2021-02" db="EMBL/GenBank/DDBJ databases">
        <authorList>
            <person name="Nowell W R."/>
        </authorList>
    </citation>
    <scope>NUCLEOTIDE SEQUENCE</scope>
</reference>
<evidence type="ECO:0000256" key="3">
    <source>
        <dbReference type="ARBA" id="ARBA00022989"/>
    </source>
</evidence>
<dbReference type="PANTHER" id="PTHR13800:SF12">
    <property type="entry name" value="TRANSIENT RECEPTOR POTENTIAL CATION CHANNEL SUBFAMILY M MEMBER-LIKE 2"/>
    <property type="match status" value="1"/>
</dbReference>
<sequence>MKNEADWNIDLNDLFLLALKRNQADFVELFLYHDFPLSDLFSDIDRLMIFILIKRTNSSIKDPLRTLYEKKMQPFITNFLGVCAAILQKDFPIDSGPKHENDAEKICCCGTRYFNQSLDSTYDDNERTEKLTITDSVYMNIDRELFLWSVIAHRQDLALLFWSRGKNKINLAVQILEKLYEANLQQCLKSIIRQIPSYGNATWLELAVEAHAKEFIAHRAVQDLFNDIWFGYIKESVSYVKIFFTTFMLWYSGFLPYNENLVTEDDNTALIVCIIKFK</sequence>
<evidence type="ECO:0000313" key="6">
    <source>
        <dbReference type="EMBL" id="CAF1448702.1"/>
    </source>
</evidence>
<name>A0A815PGV3_9BILA</name>
<keyword evidence="2" id="KW-0812">Transmembrane</keyword>
<dbReference type="Pfam" id="PF25508">
    <property type="entry name" value="TRPM2"/>
    <property type="match status" value="1"/>
</dbReference>
<protein>
    <recommendedName>
        <fullName evidence="5">TRPM-like domain-containing protein</fullName>
    </recommendedName>
</protein>
<evidence type="ECO:0000313" key="7">
    <source>
        <dbReference type="Proteomes" id="UP000663864"/>
    </source>
</evidence>
<dbReference type="GO" id="GO:0099604">
    <property type="term" value="F:ligand-gated calcium channel activity"/>
    <property type="evidence" value="ECO:0007669"/>
    <property type="project" value="TreeGrafter"/>
</dbReference>
<dbReference type="GO" id="GO:0005886">
    <property type="term" value="C:plasma membrane"/>
    <property type="evidence" value="ECO:0007669"/>
    <property type="project" value="TreeGrafter"/>
</dbReference>
<evidence type="ECO:0000259" key="5">
    <source>
        <dbReference type="Pfam" id="PF25508"/>
    </source>
</evidence>
<gene>
    <name evidence="6" type="ORF">ZHD862_LOCUS35168</name>
</gene>
<proteinExistence type="predicted"/>
<organism evidence="6 7">
    <name type="scientific">Rotaria sordida</name>
    <dbReference type="NCBI Taxonomy" id="392033"/>
    <lineage>
        <taxon>Eukaryota</taxon>
        <taxon>Metazoa</taxon>
        <taxon>Spiralia</taxon>
        <taxon>Gnathifera</taxon>
        <taxon>Rotifera</taxon>
        <taxon>Eurotatoria</taxon>
        <taxon>Bdelloidea</taxon>
        <taxon>Philodinida</taxon>
        <taxon>Philodinidae</taxon>
        <taxon>Rotaria</taxon>
    </lineage>
</organism>
<dbReference type="PANTHER" id="PTHR13800">
    <property type="entry name" value="TRANSIENT RECEPTOR POTENTIAL CATION CHANNEL, SUBFAMILY M, MEMBER 6"/>
    <property type="match status" value="1"/>
</dbReference>
<accession>A0A815PGV3</accession>
<evidence type="ECO:0000256" key="2">
    <source>
        <dbReference type="ARBA" id="ARBA00022692"/>
    </source>
</evidence>
<dbReference type="Proteomes" id="UP000663864">
    <property type="component" value="Unassembled WGS sequence"/>
</dbReference>
<evidence type="ECO:0000256" key="4">
    <source>
        <dbReference type="ARBA" id="ARBA00023136"/>
    </source>
</evidence>
<feature type="domain" description="TRPM-like" evidence="5">
    <location>
        <begin position="170"/>
        <end position="218"/>
    </location>
</feature>
<keyword evidence="3" id="KW-1133">Transmembrane helix</keyword>
<keyword evidence="4" id="KW-0472">Membrane</keyword>
<dbReference type="InterPro" id="IPR057366">
    <property type="entry name" value="TRPM-like"/>
</dbReference>
<comment type="caution">
    <text evidence="6">The sequence shown here is derived from an EMBL/GenBank/DDBJ whole genome shotgun (WGS) entry which is preliminary data.</text>
</comment>
<dbReference type="InterPro" id="IPR050927">
    <property type="entry name" value="TRPM"/>
</dbReference>
<dbReference type="EMBL" id="CAJNOT010004890">
    <property type="protein sequence ID" value="CAF1448702.1"/>
    <property type="molecule type" value="Genomic_DNA"/>
</dbReference>
<comment type="subcellular location">
    <subcellularLocation>
        <location evidence="1">Membrane</location>
        <topology evidence="1">Multi-pass membrane protein</topology>
    </subcellularLocation>
</comment>
<dbReference type="AlphaFoldDB" id="A0A815PGV3"/>
<evidence type="ECO:0000256" key="1">
    <source>
        <dbReference type="ARBA" id="ARBA00004141"/>
    </source>
</evidence>